<proteinExistence type="predicted"/>
<gene>
    <name evidence="1" type="ORF">FHS31_002660</name>
</gene>
<dbReference type="RefSeq" id="WP_243843459.1">
    <property type="nucleotide sequence ID" value="NZ_JAAOZC010000007.1"/>
</dbReference>
<reference evidence="1 2" key="1">
    <citation type="submission" date="2020-03" db="EMBL/GenBank/DDBJ databases">
        <title>Genomic Encyclopedia of Type Strains, Phase III (KMG-III): the genomes of soil and plant-associated and newly described type strains.</title>
        <authorList>
            <person name="Whitman W."/>
        </authorList>
    </citation>
    <scope>NUCLEOTIDE SEQUENCE [LARGE SCALE GENOMIC DNA]</scope>
    <source>
        <strain evidence="1 2">CECT 8804</strain>
    </source>
</reference>
<comment type="caution">
    <text evidence="1">The sequence shown here is derived from an EMBL/GenBank/DDBJ whole genome shotgun (WGS) entry which is preliminary data.</text>
</comment>
<organism evidence="1 2">
    <name type="scientific">Sphingomonas vulcanisoli</name>
    <dbReference type="NCBI Taxonomy" id="1658060"/>
    <lineage>
        <taxon>Bacteria</taxon>
        <taxon>Pseudomonadati</taxon>
        <taxon>Pseudomonadota</taxon>
        <taxon>Alphaproteobacteria</taxon>
        <taxon>Sphingomonadales</taxon>
        <taxon>Sphingomonadaceae</taxon>
        <taxon>Sphingomonas</taxon>
    </lineage>
</organism>
<accession>A0ABX0TXA6</accession>
<dbReference type="EMBL" id="JAAOZC010000007">
    <property type="protein sequence ID" value="NIJ09030.1"/>
    <property type="molecule type" value="Genomic_DNA"/>
</dbReference>
<keyword evidence="2" id="KW-1185">Reference proteome</keyword>
<sequence length="58" mass="6765">MLVTKDDDFRLRFPPIAYQLVWVRCGNITNRALRVWLDARWPRVLALLAAGDALIEVR</sequence>
<name>A0ABX0TXA6_9SPHN</name>
<evidence type="ECO:0000313" key="2">
    <source>
        <dbReference type="Proteomes" id="UP000727456"/>
    </source>
</evidence>
<evidence type="ECO:0000313" key="1">
    <source>
        <dbReference type="EMBL" id="NIJ09030.1"/>
    </source>
</evidence>
<dbReference type="Proteomes" id="UP000727456">
    <property type="component" value="Unassembled WGS sequence"/>
</dbReference>
<protein>
    <submittedName>
        <fullName evidence="1">Nuclease of putative toxin-antitoxin system</fullName>
    </submittedName>
</protein>